<evidence type="ECO:0000313" key="1">
    <source>
        <dbReference type="EMBL" id="KAL3568152.1"/>
    </source>
</evidence>
<accession>A0ACC4APH6</accession>
<dbReference type="EMBL" id="RCHU02000017">
    <property type="protein sequence ID" value="KAL3568152.1"/>
    <property type="molecule type" value="Genomic_DNA"/>
</dbReference>
<keyword evidence="2" id="KW-1185">Reference proteome</keyword>
<sequence>MDDRSWMYRDSPQGLRRMDYCNGVQGFINFATSIPRNFTGGGIRCPCRKCQNKKYLHPDVVMMHLLHKGFMENYQCWYAHGEVFVSKRRMGEMVVGSTFSASNVHEAANDNTNPYKNMVMDAMRMNESNVSQCPIIEKEPNANAARFFDLLKDSNEPLWDGCTNHSKLSVVAHVFTIKSEHGLSEAGYDKIIDWARSILPEGNRLKENFYATKSMMKPLGLGYQKIDMCPNFCMLYYLENAEMTECMTCRHSRYKPRTGKGKTLVAYKKLTYFPITPRLQRLFMSPRTAEHMTWHQAHDMVDDVMVHPSDGELWSSGALTYDISRKQNFLMRAALMWTINDFTAYGMLSGWSTHGKLACPYCMENNKAFTLANIDKASFFYCHRHFLPLNHRYRKNKKDFFVGTVEKDVASLHLSGEELHDVVLEYGDIVFGLQSGKQKFSSFGLTHNWVK</sequence>
<proteinExistence type="predicted"/>
<gene>
    <name evidence="1" type="ORF">D5086_030803</name>
</gene>
<name>A0ACC4APH6_POPAL</name>
<comment type="caution">
    <text evidence="1">The sequence shown here is derived from an EMBL/GenBank/DDBJ whole genome shotgun (WGS) entry which is preliminary data.</text>
</comment>
<organism evidence="1 2">
    <name type="scientific">Populus alba</name>
    <name type="common">White poplar</name>
    <dbReference type="NCBI Taxonomy" id="43335"/>
    <lineage>
        <taxon>Eukaryota</taxon>
        <taxon>Viridiplantae</taxon>
        <taxon>Streptophyta</taxon>
        <taxon>Embryophyta</taxon>
        <taxon>Tracheophyta</taxon>
        <taxon>Spermatophyta</taxon>
        <taxon>Magnoliopsida</taxon>
        <taxon>eudicotyledons</taxon>
        <taxon>Gunneridae</taxon>
        <taxon>Pentapetalae</taxon>
        <taxon>rosids</taxon>
        <taxon>fabids</taxon>
        <taxon>Malpighiales</taxon>
        <taxon>Salicaceae</taxon>
        <taxon>Saliceae</taxon>
        <taxon>Populus</taxon>
    </lineage>
</organism>
<protein>
    <submittedName>
        <fullName evidence="1">Uncharacterized protein</fullName>
    </submittedName>
</protein>
<reference evidence="1 2" key="1">
    <citation type="journal article" date="2024" name="Plant Biotechnol. J.">
        <title>Genome and CRISPR/Cas9 system of a widespread forest tree (Populus alba) in the world.</title>
        <authorList>
            <person name="Liu Y.J."/>
            <person name="Jiang P.F."/>
            <person name="Han X.M."/>
            <person name="Li X.Y."/>
            <person name="Wang H.M."/>
            <person name="Wang Y.J."/>
            <person name="Wang X.X."/>
            <person name="Zeng Q.Y."/>
        </authorList>
    </citation>
    <scope>NUCLEOTIDE SEQUENCE [LARGE SCALE GENOMIC DNA]</scope>
    <source>
        <strain evidence="2">cv. PAL-ZL1</strain>
    </source>
</reference>
<evidence type="ECO:0000313" key="2">
    <source>
        <dbReference type="Proteomes" id="UP000309997"/>
    </source>
</evidence>
<dbReference type="Proteomes" id="UP000309997">
    <property type="component" value="Unassembled WGS sequence"/>
</dbReference>